<gene>
    <name evidence="1" type="ORF">MNBD_GAMMA13-168</name>
</gene>
<name>A0A3B0YU54_9ZZZZ</name>
<reference evidence="1" key="1">
    <citation type="submission" date="2018-06" db="EMBL/GenBank/DDBJ databases">
        <authorList>
            <person name="Zhirakovskaya E."/>
        </authorList>
    </citation>
    <scope>NUCLEOTIDE SEQUENCE</scope>
</reference>
<sequence>MVVSDGERLYAVRHAIGDACPTLYYTTDDDAFPDGQLIASEPLTESGVWQSVPEHQILILDPEEPPELLSL</sequence>
<dbReference type="InterPro" id="IPR029055">
    <property type="entry name" value="Ntn_hydrolases_N"/>
</dbReference>
<proteinExistence type="predicted"/>
<evidence type="ECO:0000313" key="1">
    <source>
        <dbReference type="EMBL" id="VAW79523.1"/>
    </source>
</evidence>
<organism evidence="1">
    <name type="scientific">hydrothermal vent metagenome</name>
    <dbReference type="NCBI Taxonomy" id="652676"/>
    <lineage>
        <taxon>unclassified sequences</taxon>
        <taxon>metagenomes</taxon>
        <taxon>ecological metagenomes</taxon>
    </lineage>
</organism>
<dbReference type="EMBL" id="UOFK01000194">
    <property type="protein sequence ID" value="VAW79523.1"/>
    <property type="molecule type" value="Genomic_DNA"/>
</dbReference>
<accession>A0A3B0YU54</accession>
<dbReference type="Gene3D" id="3.60.20.10">
    <property type="entry name" value="Glutamine Phosphoribosylpyrophosphate, subunit 1, domain 1"/>
    <property type="match status" value="1"/>
</dbReference>
<protein>
    <submittedName>
        <fullName evidence="1">Uncharacterized protein</fullName>
    </submittedName>
</protein>
<dbReference type="AlphaFoldDB" id="A0A3B0YU54"/>